<evidence type="ECO:0000313" key="2">
    <source>
        <dbReference type="Proteomes" id="UP000239494"/>
    </source>
</evidence>
<evidence type="ECO:0000313" key="1">
    <source>
        <dbReference type="EMBL" id="PRY45758.1"/>
    </source>
</evidence>
<dbReference type="PANTHER" id="PTHR34387:SF1">
    <property type="entry name" value="PERIPLASMIC IMMUNOGENIC PROTEIN"/>
    <property type="match status" value="1"/>
</dbReference>
<dbReference type="Gene3D" id="3.30.70.2970">
    <property type="entry name" value="Protein of unknown function (DUF541), domain 2"/>
    <property type="match status" value="1"/>
</dbReference>
<dbReference type="InterPro" id="IPR007497">
    <property type="entry name" value="SIMPL/DUF541"/>
</dbReference>
<dbReference type="Proteomes" id="UP000239494">
    <property type="component" value="Unassembled WGS sequence"/>
</dbReference>
<gene>
    <name evidence="1" type="ORF">CLV43_10118</name>
</gene>
<protein>
    <submittedName>
        <fullName evidence="1">Uncharacterized protein</fullName>
    </submittedName>
</protein>
<comment type="caution">
    <text evidence="1">The sequence shown here is derived from an EMBL/GenBank/DDBJ whole genome shotgun (WGS) entry which is preliminary data.</text>
</comment>
<dbReference type="InterPro" id="IPR052022">
    <property type="entry name" value="26kDa_periplasmic_antigen"/>
</dbReference>
<accession>A0A2T0TJS0</accession>
<proteinExistence type="predicted"/>
<name>A0A2T0TJS0_9PSEU</name>
<dbReference type="AlphaFoldDB" id="A0A2T0TJS0"/>
<dbReference type="RefSeq" id="WP_281262134.1">
    <property type="nucleotide sequence ID" value="NZ_PVTF01000001.1"/>
</dbReference>
<dbReference type="Gene3D" id="3.30.110.170">
    <property type="entry name" value="Protein of unknown function (DUF541), domain 1"/>
    <property type="match status" value="1"/>
</dbReference>
<dbReference type="EMBL" id="PVTF01000001">
    <property type="protein sequence ID" value="PRY45758.1"/>
    <property type="molecule type" value="Genomic_DNA"/>
</dbReference>
<dbReference type="Pfam" id="PF04402">
    <property type="entry name" value="SIMPL"/>
    <property type="match status" value="1"/>
</dbReference>
<keyword evidence="2" id="KW-1185">Reference proteome</keyword>
<organism evidence="1 2">
    <name type="scientific">Umezawaea tangerina</name>
    <dbReference type="NCBI Taxonomy" id="84725"/>
    <lineage>
        <taxon>Bacteria</taxon>
        <taxon>Bacillati</taxon>
        <taxon>Actinomycetota</taxon>
        <taxon>Actinomycetes</taxon>
        <taxon>Pseudonocardiales</taxon>
        <taxon>Pseudonocardiaceae</taxon>
        <taxon>Umezawaea</taxon>
    </lineage>
</organism>
<sequence>MIGCRGWLVTVAEVVTRGTGTVERTADRAQVDVSFETEGEQRADAVEALTSRVSTVEALLERSGVEVRSRQLSVHDNWDGNNKAGSRASQRYVLRVTDLDELDSLLSALVMAEPTWLNGPTWDLVDTRDAVHEAQQGAVTDARLRAQGYADALGRRLGPLQRLSDGDGDMWHAESAMASKSFAGYGGSPGAPVQVDQLSLEAQQITITVRCTAAWSLLD</sequence>
<dbReference type="GO" id="GO:0006974">
    <property type="term" value="P:DNA damage response"/>
    <property type="evidence" value="ECO:0007669"/>
    <property type="project" value="TreeGrafter"/>
</dbReference>
<dbReference type="PANTHER" id="PTHR34387">
    <property type="entry name" value="SLR1258 PROTEIN"/>
    <property type="match status" value="1"/>
</dbReference>
<reference evidence="1 2" key="1">
    <citation type="submission" date="2018-03" db="EMBL/GenBank/DDBJ databases">
        <title>Genomic Encyclopedia of Archaeal and Bacterial Type Strains, Phase II (KMG-II): from individual species to whole genera.</title>
        <authorList>
            <person name="Goeker M."/>
        </authorList>
    </citation>
    <scope>NUCLEOTIDE SEQUENCE [LARGE SCALE GENOMIC DNA]</scope>
    <source>
        <strain evidence="1 2">DSM 44720</strain>
    </source>
</reference>